<evidence type="ECO:0000313" key="10">
    <source>
        <dbReference type="EMBL" id="RUT68339.1"/>
    </source>
</evidence>
<dbReference type="EMBL" id="QWDM01000018">
    <property type="protein sequence ID" value="RUT68339.1"/>
    <property type="molecule type" value="Genomic_DNA"/>
</dbReference>
<keyword evidence="8" id="KW-0732">Signal</keyword>
<sequence>MKKANLFIFLLFPLFCLAQSTFKLKGKISDETASLPWENIIISTPEGKIIDGTTSKEDGTFEIRISKGFYKIKISPQGFINWEKDIAIEKDTDLGLILLTKKTNNLDGVVVTAHKKTIEQKIDRLVYTIENKASTTGGDALNAINTAPGVVVQNNAITILGKGSSHVMIDGRMLELSGEELNAFLKSISANDIKNIEIINNPPAKYDANGTGGLIDINLKKGRRDSWKNTSTLSYDQNKYGIYTLRNNFFYNKNKFRFSVSANAKSGYRNSDENLHLYFPDGLQHMNAQSKINEENLSAKLALDYDISERTTIGFQYLNDRSNPNFKSDIIIKNYDTENKLNSTVLNDGFNNRNSGNQTYNAHLLTKLDTLNRKLSVDFDYFNYDSKFDRDFTTKKYSANMDFISLDQYGRNISNQNIDNRSIKADMEHPLEFVNLSYGAKVSFTKSKSSLLSYDNMSGTPIIDLNQSNEFEYEENNQAVYVSGNKKINEQFTVQLGLRAENTQTDGFSANLNQKIKNNYFKLFPTLYLTYKANENNSFNFNYGKRINRPRYDLLNPFRTYINSNSYSEGNPFLKPSFSNNFELSHSYKEILRTSIFVNSITDGYGVIFTSDPATNTQVVTRENYYKGINYGIGESYTADLTEWWSTENTLYVLGSKTIFTSGINARPTNGLQLDFSTSNTFSIGKATKLQLDYTYSSPVKSGLYTVGYMSGLTIALKQNLFKKNMQIAFLANDIFNTAYLKDFVSVVNGIKQVYSQNESSRFFKVSLIYNFGNTKINVKQRDFGNEEEKRRLAK</sequence>
<comment type="similarity">
    <text evidence="7">Belongs to the TonB-dependent receptor family.</text>
</comment>
<proteinExistence type="inferred from homology"/>
<feature type="chain" id="PRO_5019461068" evidence="8">
    <location>
        <begin position="19"/>
        <end position="795"/>
    </location>
</feature>
<comment type="subcellular location">
    <subcellularLocation>
        <location evidence="1 7">Cell outer membrane</location>
        <topology evidence="1 7">Multi-pass membrane protein</topology>
    </subcellularLocation>
</comment>
<feature type="domain" description="Outer membrane protein beta-barrel" evidence="9">
    <location>
        <begin position="367"/>
        <end position="770"/>
    </location>
</feature>
<name>A0A434A1S3_9FLAO</name>
<comment type="caution">
    <text evidence="10">The sequence shown here is derived from an EMBL/GenBank/DDBJ whole genome shotgun (WGS) entry which is preliminary data.</text>
</comment>
<dbReference type="OrthoDB" id="8764943at2"/>
<dbReference type="PROSITE" id="PS52016">
    <property type="entry name" value="TONB_DEPENDENT_REC_3"/>
    <property type="match status" value="1"/>
</dbReference>
<reference evidence="11" key="1">
    <citation type="journal article" date="2019" name="Syst. Appl. Microbiol.">
        <title>Flavobacterium circumlabens sp. nov. and Flavobacterium cupreum sp. nov., two psychrotrophic species isolated from Antarctic environmental samples.</title>
        <authorList>
            <person name="Kralova S."/>
            <person name="Busse H.-J."/>
            <person name="Svec P."/>
            <person name="Maslanova I."/>
            <person name="Stankova E."/>
            <person name="Bartak M."/>
            <person name="Sedlacek I."/>
        </authorList>
    </citation>
    <scope>NUCLEOTIDE SEQUENCE [LARGE SCALE GENOMIC DNA]</scope>
    <source>
        <strain evidence="11">CCM 8825</strain>
    </source>
</reference>
<dbReference type="GO" id="GO:0009279">
    <property type="term" value="C:cell outer membrane"/>
    <property type="evidence" value="ECO:0007669"/>
    <property type="project" value="UniProtKB-SubCell"/>
</dbReference>
<evidence type="ECO:0000256" key="5">
    <source>
        <dbReference type="ARBA" id="ARBA00023136"/>
    </source>
</evidence>
<keyword evidence="3 7" id="KW-1134">Transmembrane beta strand</keyword>
<keyword evidence="6 7" id="KW-0998">Cell outer membrane</keyword>
<dbReference type="SUPFAM" id="SSF56935">
    <property type="entry name" value="Porins"/>
    <property type="match status" value="1"/>
</dbReference>
<dbReference type="Pfam" id="PF14905">
    <property type="entry name" value="OMP_b-brl_3"/>
    <property type="match status" value="1"/>
</dbReference>
<feature type="signal peptide" evidence="8">
    <location>
        <begin position="1"/>
        <end position="18"/>
    </location>
</feature>
<evidence type="ECO:0000256" key="6">
    <source>
        <dbReference type="ARBA" id="ARBA00023237"/>
    </source>
</evidence>
<dbReference type="AlphaFoldDB" id="A0A434A1S3"/>
<dbReference type="InterPro" id="IPR037066">
    <property type="entry name" value="Plug_dom_sf"/>
</dbReference>
<dbReference type="Proteomes" id="UP000288102">
    <property type="component" value="Unassembled WGS sequence"/>
</dbReference>
<evidence type="ECO:0000256" key="3">
    <source>
        <dbReference type="ARBA" id="ARBA00022452"/>
    </source>
</evidence>
<dbReference type="Pfam" id="PF13715">
    <property type="entry name" value="CarbopepD_reg_2"/>
    <property type="match status" value="1"/>
</dbReference>
<evidence type="ECO:0000256" key="2">
    <source>
        <dbReference type="ARBA" id="ARBA00022448"/>
    </source>
</evidence>
<keyword evidence="11" id="KW-1185">Reference proteome</keyword>
<dbReference type="RefSeq" id="WP_127340386.1">
    <property type="nucleotide sequence ID" value="NZ_QWDM01000018.1"/>
</dbReference>
<protein>
    <submittedName>
        <fullName evidence="10">TonB-dependent receptor</fullName>
    </submittedName>
</protein>
<dbReference type="SUPFAM" id="SSF49464">
    <property type="entry name" value="Carboxypeptidase regulatory domain-like"/>
    <property type="match status" value="1"/>
</dbReference>
<dbReference type="InterPro" id="IPR039426">
    <property type="entry name" value="TonB-dep_rcpt-like"/>
</dbReference>
<dbReference type="InterPro" id="IPR041700">
    <property type="entry name" value="OMP_b-brl_3"/>
</dbReference>
<evidence type="ECO:0000256" key="8">
    <source>
        <dbReference type="SAM" id="SignalP"/>
    </source>
</evidence>
<evidence type="ECO:0000256" key="1">
    <source>
        <dbReference type="ARBA" id="ARBA00004571"/>
    </source>
</evidence>
<evidence type="ECO:0000256" key="4">
    <source>
        <dbReference type="ARBA" id="ARBA00022692"/>
    </source>
</evidence>
<accession>A0A434A1S3</accession>
<evidence type="ECO:0000259" key="9">
    <source>
        <dbReference type="Pfam" id="PF14905"/>
    </source>
</evidence>
<organism evidence="10 11">
    <name type="scientific">Flavobacterium cupreum</name>
    <dbReference type="NCBI Taxonomy" id="2133766"/>
    <lineage>
        <taxon>Bacteria</taxon>
        <taxon>Pseudomonadati</taxon>
        <taxon>Bacteroidota</taxon>
        <taxon>Flavobacteriia</taxon>
        <taxon>Flavobacteriales</taxon>
        <taxon>Flavobacteriaceae</taxon>
        <taxon>Flavobacterium</taxon>
    </lineage>
</organism>
<dbReference type="PANTHER" id="PTHR40980:SF4">
    <property type="entry name" value="TONB-DEPENDENT RECEPTOR-LIKE BETA-BARREL DOMAIN-CONTAINING PROTEIN"/>
    <property type="match status" value="1"/>
</dbReference>
<keyword evidence="4 7" id="KW-0812">Transmembrane</keyword>
<dbReference type="Gene3D" id="2.170.130.10">
    <property type="entry name" value="TonB-dependent receptor, plug domain"/>
    <property type="match status" value="1"/>
</dbReference>
<dbReference type="InterPro" id="IPR008969">
    <property type="entry name" value="CarboxyPept-like_regulatory"/>
</dbReference>
<evidence type="ECO:0000256" key="7">
    <source>
        <dbReference type="PROSITE-ProRule" id="PRU01360"/>
    </source>
</evidence>
<keyword evidence="2 7" id="KW-0813">Transport</keyword>
<dbReference type="InterPro" id="IPR036942">
    <property type="entry name" value="Beta-barrel_TonB_sf"/>
</dbReference>
<evidence type="ECO:0000313" key="11">
    <source>
        <dbReference type="Proteomes" id="UP000288102"/>
    </source>
</evidence>
<dbReference type="Gene3D" id="2.40.170.20">
    <property type="entry name" value="TonB-dependent receptor, beta-barrel domain"/>
    <property type="match status" value="1"/>
</dbReference>
<keyword evidence="5 7" id="KW-0472">Membrane</keyword>
<dbReference type="PANTHER" id="PTHR40980">
    <property type="entry name" value="PLUG DOMAIN-CONTAINING PROTEIN"/>
    <property type="match status" value="1"/>
</dbReference>
<keyword evidence="10" id="KW-0675">Receptor</keyword>
<gene>
    <name evidence="10" type="ORF">D0817_21680</name>
</gene>